<feature type="transmembrane region" description="Helical" evidence="1">
    <location>
        <begin position="388"/>
        <end position="407"/>
    </location>
</feature>
<dbReference type="Pfam" id="PF14400">
    <property type="entry name" value="Transglut_i_TM"/>
    <property type="match status" value="1"/>
</dbReference>
<keyword evidence="1" id="KW-0472">Membrane</keyword>
<feature type="transmembrane region" description="Helical" evidence="1">
    <location>
        <begin position="413"/>
        <end position="432"/>
    </location>
</feature>
<evidence type="ECO:0000259" key="2">
    <source>
        <dbReference type="Pfam" id="PF14400"/>
    </source>
</evidence>
<keyword evidence="1" id="KW-1133">Transmembrane helix</keyword>
<dbReference type="InterPro" id="IPR025840">
    <property type="entry name" value="7TM_transglut"/>
</dbReference>
<feature type="transmembrane region" description="Helical" evidence="1">
    <location>
        <begin position="467"/>
        <end position="487"/>
    </location>
</feature>
<feature type="transmembrane region" description="Helical" evidence="1">
    <location>
        <begin position="6"/>
        <end position="28"/>
    </location>
</feature>
<keyword evidence="1 4" id="KW-0812">Transmembrane</keyword>
<dbReference type="Pfam" id="PF14402">
    <property type="entry name" value="7TM_transglut"/>
    <property type="match status" value="1"/>
</dbReference>
<proteinExistence type="predicted"/>
<reference evidence="4 5" key="1">
    <citation type="submission" date="2016-10" db="EMBL/GenBank/DDBJ databases">
        <authorList>
            <person name="de Groot N.N."/>
        </authorList>
    </citation>
    <scope>NUCLEOTIDE SEQUENCE [LARGE SCALE GENOMIC DNA]</scope>
    <source>
        <strain evidence="4 5">JCM 21544</strain>
    </source>
</reference>
<name>A0A1G8X7E2_9PSED</name>
<evidence type="ECO:0000259" key="3">
    <source>
        <dbReference type="Pfam" id="PF14402"/>
    </source>
</evidence>
<evidence type="ECO:0000313" key="5">
    <source>
        <dbReference type="Proteomes" id="UP000198706"/>
    </source>
</evidence>
<accession>A0A1G8X7E2</accession>
<sequence length="508" mass="56898">MRSLNLHLKVLITLLVTLGVLITAYQIFILGIPVTEDETDDLWNIDAKVEFQANPREPVKVQMFVPPLNQDYVSLNESFISNNYGVSVNRVDGNRRVTWSARRASGKQTLYYRLVLTKRYSGEQAKPKGPIFRDSIPVEGAEKIAAEALLAPIRQHSADVETFIGETIKRVNNANDDNVKLLMAGDASTPNKARIIELLLSIAHVPMERVHTIRLIGEQPQSPELWLRSFNGDKWLYFNPETGEQGMPADRLMWWIGDDPLVAVEGGKQAQVSFTLNNSEMNAIRLAKLTDENTDVDFLEYSLYGLPLSTQQTYQIMIMIPIGVLVILVLRNLIGIQTLGTFTPVLIALAFRETQLGFGIVLFTLITALGLSLRSYLEHLKLQMLPRLSVVLTFVVVLIAVISLLSHKLGLERGLSVALFPMVILTMTIERLSITWEERGGGHAMKVGVGTIIAASLAHVLMNVPELTYFVFTFPAVLLVLVGFMLAMGRYRGYRLTELFRFKAFLKD</sequence>
<gene>
    <name evidence="4" type="ORF">SAMN05216186_103103</name>
</gene>
<dbReference type="STRING" id="137658.SAMN05216186_103103"/>
<evidence type="ECO:0000313" key="4">
    <source>
        <dbReference type="EMBL" id="SDJ86609.1"/>
    </source>
</evidence>
<feature type="transmembrane region" description="Helical" evidence="1">
    <location>
        <begin position="316"/>
        <end position="336"/>
    </location>
</feature>
<dbReference type="InterPro" id="IPR025838">
    <property type="entry name" value="Transglut_i_TM"/>
</dbReference>
<dbReference type="OrthoDB" id="253840at2"/>
<dbReference type="AlphaFoldDB" id="A0A1G8X7E2"/>
<keyword evidence="5" id="KW-1185">Reference proteome</keyword>
<evidence type="ECO:0000256" key="1">
    <source>
        <dbReference type="SAM" id="Phobius"/>
    </source>
</evidence>
<protein>
    <submittedName>
        <fullName evidence="4">Inactive transglutaminase fused to 7 transmembrane helices</fullName>
    </submittedName>
</protein>
<feature type="domain" description="Inactive transglutaminase fused to 7 transmembrane helices" evidence="2">
    <location>
        <begin position="25"/>
        <end position="184"/>
    </location>
</feature>
<feature type="transmembrane region" description="Helical" evidence="1">
    <location>
        <begin position="356"/>
        <end position="376"/>
    </location>
</feature>
<dbReference type="RefSeq" id="WP_084333734.1">
    <property type="nucleotide sequence ID" value="NZ_FNFD01000003.1"/>
</dbReference>
<feature type="domain" description="7 transmembrane helices usually fused to an inactive transglutaminase" evidence="3">
    <location>
        <begin position="260"/>
        <end position="505"/>
    </location>
</feature>
<dbReference type="Proteomes" id="UP000198706">
    <property type="component" value="Unassembled WGS sequence"/>
</dbReference>
<organism evidence="4 5">
    <name type="scientific">Pseudomonas indica</name>
    <dbReference type="NCBI Taxonomy" id="137658"/>
    <lineage>
        <taxon>Bacteria</taxon>
        <taxon>Pseudomonadati</taxon>
        <taxon>Pseudomonadota</taxon>
        <taxon>Gammaproteobacteria</taxon>
        <taxon>Pseudomonadales</taxon>
        <taxon>Pseudomonadaceae</taxon>
        <taxon>Pseudomonas</taxon>
    </lineage>
</organism>
<dbReference type="EMBL" id="FNFD01000003">
    <property type="protein sequence ID" value="SDJ86609.1"/>
    <property type="molecule type" value="Genomic_DNA"/>
</dbReference>